<protein>
    <recommendedName>
        <fullName evidence="3">DUF2071 domain-containing protein</fullName>
    </recommendedName>
</protein>
<dbReference type="Proteomes" id="UP000597444">
    <property type="component" value="Unassembled WGS sequence"/>
</dbReference>
<dbReference type="PANTHER" id="PTHR39186:SF1">
    <property type="entry name" value="DUF2071 DOMAIN-CONTAINING PROTEIN"/>
    <property type="match status" value="1"/>
</dbReference>
<organism evidence="1 2">
    <name type="scientific">Reticulibacter mediterranei</name>
    <dbReference type="NCBI Taxonomy" id="2778369"/>
    <lineage>
        <taxon>Bacteria</taxon>
        <taxon>Bacillati</taxon>
        <taxon>Chloroflexota</taxon>
        <taxon>Ktedonobacteria</taxon>
        <taxon>Ktedonobacterales</taxon>
        <taxon>Reticulibacteraceae</taxon>
        <taxon>Reticulibacter</taxon>
    </lineage>
</organism>
<dbReference type="AlphaFoldDB" id="A0A8J3ISE0"/>
<dbReference type="PANTHER" id="PTHR39186">
    <property type="entry name" value="DUF2071 FAMILY PROTEIN"/>
    <property type="match status" value="1"/>
</dbReference>
<evidence type="ECO:0000313" key="1">
    <source>
        <dbReference type="EMBL" id="GHO95371.1"/>
    </source>
</evidence>
<keyword evidence="2" id="KW-1185">Reference proteome</keyword>
<proteinExistence type="predicted"/>
<gene>
    <name evidence="1" type="primary">yqjF</name>
    <name evidence="1" type="ORF">KSF_054190</name>
</gene>
<accession>A0A8J3ISE0</accession>
<comment type="caution">
    <text evidence="1">The sequence shown here is derived from an EMBL/GenBank/DDBJ whole genome shotgun (WGS) entry which is preliminary data.</text>
</comment>
<dbReference type="EMBL" id="BNJK01000001">
    <property type="protein sequence ID" value="GHO95371.1"/>
    <property type="molecule type" value="Genomic_DNA"/>
</dbReference>
<name>A0A8J3ISE0_9CHLR</name>
<dbReference type="RefSeq" id="WP_220206055.1">
    <property type="nucleotide sequence ID" value="NZ_BNJK01000001.1"/>
</dbReference>
<evidence type="ECO:0000313" key="2">
    <source>
        <dbReference type="Proteomes" id="UP000597444"/>
    </source>
</evidence>
<dbReference type="SUPFAM" id="SSF160104">
    <property type="entry name" value="Acetoacetate decarboxylase-like"/>
    <property type="match status" value="1"/>
</dbReference>
<evidence type="ECO:0008006" key="3">
    <source>
        <dbReference type="Google" id="ProtNLM"/>
    </source>
</evidence>
<dbReference type="InterPro" id="IPR018644">
    <property type="entry name" value="DUF2071"/>
</dbReference>
<sequence>MDTSVILSATEHRTWPLPSGPWVMTQIWHELLFAHWPVALDVLRPLVPAALPLDTFEGQCWVGVVPFHMSYVRPRGVPSIPGLSAFPELNVRTYVTLNGIPGAYFFSLDAGNALAVALARKLFHLPYFPAQMSSKRVGDTIHYRSMRTHHAAPSAELLASYRPVAPVTYSVPDTMEHWFTERYCLYTVVGQRVYRCDIHHLPWPLQLAELDMVHNTMAEAAGLHLPSPPAFLHYAQKLEVLVWPLHRVL</sequence>
<dbReference type="Pfam" id="PF09844">
    <property type="entry name" value="DUF2071"/>
    <property type="match status" value="1"/>
</dbReference>
<reference evidence="1" key="1">
    <citation type="submission" date="2020-10" db="EMBL/GenBank/DDBJ databases">
        <title>Taxonomic study of unclassified bacteria belonging to the class Ktedonobacteria.</title>
        <authorList>
            <person name="Yabe S."/>
            <person name="Wang C.M."/>
            <person name="Zheng Y."/>
            <person name="Sakai Y."/>
            <person name="Cavaletti L."/>
            <person name="Monciardini P."/>
            <person name="Donadio S."/>
        </authorList>
    </citation>
    <scope>NUCLEOTIDE SEQUENCE</scope>
    <source>
        <strain evidence="1">ID150040</strain>
    </source>
</reference>
<dbReference type="InterPro" id="IPR023375">
    <property type="entry name" value="ADC_dom_sf"/>
</dbReference>
<dbReference type="Gene3D" id="2.40.400.10">
    <property type="entry name" value="Acetoacetate decarboxylase-like"/>
    <property type="match status" value="1"/>
</dbReference>